<dbReference type="SMART" id="SM00273">
    <property type="entry name" value="ENTH"/>
    <property type="match status" value="1"/>
</dbReference>
<evidence type="ECO:0000259" key="8">
    <source>
        <dbReference type="PROSITE" id="PS50942"/>
    </source>
</evidence>
<keyword evidence="5" id="KW-0446">Lipid-binding</keyword>
<evidence type="ECO:0000256" key="7">
    <source>
        <dbReference type="SAM" id="MobiDB-lite"/>
    </source>
</evidence>
<dbReference type="GO" id="GO:0030125">
    <property type="term" value="C:clathrin vesicle coat"/>
    <property type="evidence" value="ECO:0007669"/>
    <property type="project" value="TreeGrafter"/>
</dbReference>
<dbReference type="PROSITE" id="PS50330">
    <property type="entry name" value="UIM"/>
    <property type="match status" value="1"/>
</dbReference>
<dbReference type="PANTHER" id="PTHR12276">
    <property type="entry name" value="EPSIN/ENT-RELATED"/>
    <property type="match status" value="1"/>
</dbReference>
<organism evidence="9">
    <name type="scientific">Lichtheimia ramosa</name>
    <dbReference type="NCBI Taxonomy" id="688394"/>
    <lineage>
        <taxon>Eukaryota</taxon>
        <taxon>Fungi</taxon>
        <taxon>Fungi incertae sedis</taxon>
        <taxon>Mucoromycota</taxon>
        <taxon>Mucoromycotina</taxon>
        <taxon>Mucoromycetes</taxon>
        <taxon>Mucorales</taxon>
        <taxon>Lichtheimiaceae</taxon>
        <taxon>Lichtheimia</taxon>
    </lineage>
</organism>
<evidence type="ECO:0000256" key="3">
    <source>
        <dbReference type="ARBA" id="ARBA00022490"/>
    </source>
</evidence>
<dbReference type="GO" id="GO:0005768">
    <property type="term" value="C:endosome"/>
    <property type="evidence" value="ECO:0007669"/>
    <property type="project" value="TreeGrafter"/>
</dbReference>
<feature type="compositionally biased region" description="Polar residues" evidence="7">
    <location>
        <begin position="492"/>
        <end position="525"/>
    </location>
</feature>
<dbReference type="Pfam" id="PF01417">
    <property type="entry name" value="ENTH"/>
    <property type="match status" value="1"/>
</dbReference>
<feature type="domain" description="ENTH" evidence="8">
    <location>
        <begin position="12"/>
        <end position="144"/>
    </location>
</feature>
<dbReference type="GO" id="GO:0005543">
    <property type="term" value="F:phospholipid binding"/>
    <property type="evidence" value="ECO:0007669"/>
    <property type="project" value="TreeGrafter"/>
</dbReference>
<comment type="subcellular location">
    <subcellularLocation>
        <location evidence="1">Cytoplasm</location>
    </subcellularLocation>
</comment>
<dbReference type="EMBL" id="LK023357">
    <property type="protein sequence ID" value="CDS11934.1"/>
    <property type="molecule type" value="Genomic_DNA"/>
</dbReference>
<dbReference type="PANTHER" id="PTHR12276:SF110">
    <property type="entry name" value="EPSIN-1-RELATED"/>
    <property type="match status" value="1"/>
</dbReference>
<protein>
    <recommendedName>
        <fullName evidence="8">ENTH domain-containing protein</fullName>
    </recommendedName>
</protein>
<dbReference type="GO" id="GO:0007015">
    <property type="term" value="P:actin filament organization"/>
    <property type="evidence" value="ECO:0007669"/>
    <property type="project" value="TreeGrafter"/>
</dbReference>
<dbReference type="InterPro" id="IPR008942">
    <property type="entry name" value="ENTH_VHS"/>
</dbReference>
<keyword evidence="6" id="KW-0175">Coiled coil</keyword>
<dbReference type="GO" id="GO:0030276">
    <property type="term" value="F:clathrin binding"/>
    <property type="evidence" value="ECO:0007669"/>
    <property type="project" value="TreeGrafter"/>
</dbReference>
<dbReference type="GO" id="GO:0005886">
    <property type="term" value="C:plasma membrane"/>
    <property type="evidence" value="ECO:0007669"/>
    <property type="project" value="TreeGrafter"/>
</dbReference>
<evidence type="ECO:0000256" key="6">
    <source>
        <dbReference type="SAM" id="Coils"/>
    </source>
</evidence>
<proteinExistence type="inferred from homology"/>
<accession>A0A077WXJ1</accession>
<dbReference type="PROSITE" id="PS50942">
    <property type="entry name" value="ENTH"/>
    <property type="match status" value="1"/>
</dbReference>
<keyword evidence="4" id="KW-0597">Phosphoprotein</keyword>
<evidence type="ECO:0000256" key="2">
    <source>
        <dbReference type="ARBA" id="ARBA00010130"/>
    </source>
</evidence>
<feature type="region of interest" description="Disordered" evidence="7">
    <location>
        <begin position="425"/>
        <end position="457"/>
    </location>
</feature>
<evidence type="ECO:0000256" key="1">
    <source>
        <dbReference type="ARBA" id="ARBA00004496"/>
    </source>
</evidence>
<feature type="coiled-coil region" evidence="6">
    <location>
        <begin position="225"/>
        <end position="252"/>
    </location>
</feature>
<feature type="region of interest" description="Disordered" evidence="7">
    <location>
        <begin position="171"/>
        <end position="201"/>
    </location>
</feature>
<dbReference type="Gene3D" id="1.25.40.90">
    <property type="match status" value="1"/>
</dbReference>
<keyword evidence="3" id="KW-0963">Cytoplasm</keyword>
<dbReference type="CDD" id="cd16991">
    <property type="entry name" value="ENTH_Ent1_Ent2"/>
    <property type="match status" value="1"/>
</dbReference>
<sequence>MTARGVARSIKNYAKGFSDAQIRVREATSNDPWGPSGTIMNEIAQMTYNEHDFVEIMDMIDRRLNDKGKNWRHVFKALLLLDYCIHVGSENVVLYAKENAYVVKTLKEFQHIDDNGRDVGANVRQKAKDISSLLMDDARLKEERQSRGQMRDRMAGVGDYFNETMGFGRGGGGLPPGNYYGSPYNSRPSGRMNQNNDEDDRDLQRAIEESRRMAQNQKKNQEQSDSDLARAIEMSEQEARELERKKREKIARQNEKDLLGDDQMNPFPQQYNAQVNPYAQQQQPTGMSSFTFNDPISSNSNPWAASGMQAQMTGLPQQYTGAAPFQPNTMMSPQSMMVQQQQQQPMMTGMSMQQPNNFAASQQFQNTMSTGMTAQQPMTTGMTSPFQNNTPSAMNWSPATQSSMATGTIGTGTTTPPSQINMTTGTNNPFGPSPSPLNAQPTGQQLSSSVPTTTTGNVDPRYAKLNSLLASGEGQDTFGNTGNLRVPVGTGFANSMKTQPNGAAKSSSTSDLIGLDVNNTGQPTRNPFAPQATGSFT</sequence>
<gene>
    <name evidence="9" type="ORF">LRAMOSA04130</name>
</gene>
<dbReference type="GO" id="GO:0006897">
    <property type="term" value="P:endocytosis"/>
    <property type="evidence" value="ECO:0007669"/>
    <property type="project" value="TreeGrafter"/>
</dbReference>
<dbReference type="SMART" id="SM00726">
    <property type="entry name" value="UIM"/>
    <property type="match status" value="2"/>
</dbReference>
<evidence type="ECO:0000256" key="5">
    <source>
        <dbReference type="ARBA" id="ARBA00023121"/>
    </source>
</evidence>
<evidence type="ECO:0000313" key="9">
    <source>
        <dbReference type="EMBL" id="CDS11934.1"/>
    </source>
</evidence>
<dbReference type="SUPFAM" id="SSF48464">
    <property type="entry name" value="ENTH/VHS domain"/>
    <property type="match status" value="1"/>
</dbReference>
<dbReference type="InterPro" id="IPR003903">
    <property type="entry name" value="UIM_dom"/>
</dbReference>
<dbReference type="AlphaFoldDB" id="A0A077WXJ1"/>
<evidence type="ECO:0000256" key="4">
    <source>
        <dbReference type="ARBA" id="ARBA00022553"/>
    </source>
</evidence>
<name>A0A077WXJ1_9FUNG</name>
<feature type="region of interest" description="Disordered" evidence="7">
    <location>
        <begin position="491"/>
        <end position="537"/>
    </location>
</feature>
<dbReference type="FunFam" id="1.25.40.90:FF:000006">
    <property type="entry name" value="Clathrin interactor 1"/>
    <property type="match status" value="1"/>
</dbReference>
<feature type="compositionally biased region" description="Polar residues" evidence="7">
    <location>
        <begin position="185"/>
        <end position="195"/>
    </location>
</feature>
<reference evidence="9" key="1">
    <citation type="journal article" date="2014" name="Genome Announc.">
        <title>De novo whole-genome sequence and genome annotation of Lichtheimia ramosa.</title>
        <authorList>
            <person name="Linde J."/>
            <person name="Schwartze V."/>
            <person name="Binder U."/>
            <person name="Lass-Florl C."/>
            <person name="Voigt K."/>
            <person name="Horn F."/>
        </authorList>
    </citation>
    <scope>NUCLEOTIDE SEQUENCE</scope>
    <source>
        <strain evidence="9">JMRC FSU:6197</strain>
    </source>
</reference>
<dbReference type="OrthoDB" id="4033880at2759"/>
<dbReference type="InterPro" id="IPR013809">
    <property type="entry name" value="ENTH"/>
</dbReference>
<comment type="similarity">
    <text evidence="2">Belongs to the epsin family.</text>
</comment>